<dbReference type="SUPFAM" id="SSF54292">
    <property type="entry name" value="2Fe-2S ferredoxin-like"/>
    <property type="match status" value="1"/>
</dbReference>
<feature type="domain" description="FAD-binding FR-type" evidence="2">
    <location>
        <begin position="3"/>
        <end position="106"/>
    </location>
</feature>
<dbReference type="Proteomes" id="UP000305888">
    <property type="component" value="Chromosome"/>
</dbReference>
<dbReference type="InterPro" id="IPR012675">
    <property type="entry name" value="Beta-grasp_dom_sf"/>
</dbReference>
<dbReference type="InterPro" id="IPR017938">
    <property type="entry name" value="Riboflavin_synthase-like_b-brl"/>
</dbReference>
<dbReference type="SUPFAM" id="SSF63380">
    <property type="entry name" value="Riboflavin synthase domain-like"/>
    <property type="match status" value="1"/>
</dbReference>
<dbReference type="GO" id="GO:0016491">
    <property type="term" value="F:oxidoreductase activity"/>
    <property type="evidence" value="ECO:0007669"/>
    <property type="project" value="InterPro"/>
</dbReference>
<keyword evidence="4" id="KW-1185">Reference proteome</keyword>
<dbReference type="RefSeq" id="WP_138574349.1">
    <property type="nucleotide sequence ID" value="NZ_CP040818.1"/>
</dbReference>
<dbReference type="PROSITE" id="PS00197">
    <property type="entry name" value="2FE2S_FER_1"/>
    <property type="match status" value="1"/>
</dbReference>
<dbReference type="GO" id="GO:0051537">
    <property type="term" value="F:2 iron, 2 sulfur cluster binding"/>
    <property type="evidence" value="ECO:0007669"/>
    <property type="project" value="InterPro"/>
</dbReference>
<dbReference type="EMBL" id="CP040818">
    <property type="protein sequence ID" value="QDL93717.1"/>
    <property type="molecule type" value="Genomic_DNA"/>
</dbReference>
<feature type="domain" description="2Fe-2S ferredoxin-type" evidence="1">
    <location>
        <begin position="225"/>
        <end position="312"/>
    </location>
</feature>
<evidence type="ECO:0000259" key="1">
    <source>
        <dbReference type="PROSITE" id="PS51085"/>
    </source>
</evidence>
<dbReference type="InterPro" id="IPR036010">
    <property type="entry name" value="2Fe-2S_ferredoxin-like_sf"/>
</dbReference>
<dbReference type="Pfam" id="PF00111">
    <property type="entry name" value="Fer2"/>
    <property type="match status" value="1"/>
</dbReference>
<dbReference type="PANTHER" id="PTHR47354:SF2">
    <property type="entry name" value="BLR2392 PROTEIN"/>
    <property type="match status" value="1"/>
</dbReference>
<dbReference type="KEGG" id="ppru:FDP22_13285"/>
<dbReference type="SUPFAM" id="SSF52343">
    <property type="entry name" value="Ferredoxin reductase-like, C-terminal NADP-linked domain"/>
    <property type="match status" value="1"/>
</dbReference>
<name>A0A5B8FIW0_9RHOB</name>
<dbReference type="Gene3D" id="2.40.30.10">
    <property type="entry name" value="Translation factors"/>
    <property type="match status" value="1"/>
</dbReference>
<gene>
    <name evidence="3" type="ORF">FDP22_13285</name>
</gene>
<dbReference type="OrthoDB" id="9796486at2"/>
<evidence type="ECO:0000313" key="4">
    <source>
        <dbReference type="Proteomes" id="UP000305888"/>
    </source>
</evidence>
<sequence length="312" mass="32882">MPVTSLTMRVREIREETPRIRSVVLEAASDAPLPGFEAGAHVRVSLPGGGDRAYSLVDLPQWRDGRHYVLGVLLEENSTGGSTHMHGLKEGDTLTLTAPQNHFALGDGPVHLVAGGIGITPILSMAAALEAAGRDYVLDYYGRAEGHLAFLAELTALCGPRLRVHYDDAGAVPLAETVAAAAASGAEIHVCGPKGMIEAVRAAAGDAPVRFELFTAEPADQAGDAPFEVQAGRDGPVVTVNPGQSIIEALEDAGIDVVYDCQRGDCGICQVDVLEGIPDHRDVVLSEAERESNSVIQICVSRSRSPRLVLDL</sequence>
<dbReference type="InterPro" id="IPR006058">
    <property type="entry name" value="2Fe2S_fd_BS"/>
</dbReference>
<dbReference type="PROSITE" id="PS51085">
    <property type="entry name" value="2FE2S_FER_2"/>
    <property type="match status" value="1"/>
</dbReference>
<dbReference type="PROSITE" id="PS51384">
    <property type="entry name" value="FAD_FR"/>
    <property type="match status" value="1"/>
</dbReference>
<organism evidence="3 4">
    <name type="scientific">Paroceanicella profunda</name>
    <dbReference type="NCBI Taxonomy" id="2579971"/>
    <lineage>
        <taxon>Bacteria</taxon>
        <taxon>Pseudomonadati</taxon>
        <taxon>Pseudomonadota</taxon>
        <taxon>Alphaproteobacteria</taxon>
        <taxon>Rhodobacterales</taxon>
        <taxon>Paracoccaceae</taxon>
        <taxon>Paroceanicella</taxon>
    </lineage>
</organism>
<dbReference type="InterPro" id="IPR001041">
    <property type="entry name" value="2Fe-2S_ferredoxin-type"/>
</dbReference>
<dbReference type="InterPro" id="IPR017927">
    <property type="entry name" value="FAD-bd_FR_type"/>
</dbReference>
<dbReference type="CDD" id="cd00207">
    <property type="entry name" value="fer2"/>
    <property type="match status" value="1"/>
</dbReference>
<dbReference type="AlphaFoldDB" id="A0A5B8FIW0"/>
<reference evidence="3 4" key="1">
    <citation type="submission" date="2019-06" db="EMBL/GenBank/DDBJ databases">
        <title>Genome sequence of Rhodobacteraceae bacterium D4M1.</title>
        <authorList>
            <person name="Cao J."/>
        </authorList>
    </citation>
    <scope>NUCLEOTIDE SEQUENCE [LARGE SCALE GENOMIC DNA]</scope>
    <source>
        <strain evidence="3 4">D4M1</strain>
    </source>
</reference>
<proteinExistence type="predicted"/>
<protein>
    <submittedName>
        <fullName evidence="3">Oxidoreductase</fullName>
    </submittedName>
</protein>
<accession>A0A5B8FIW0</accession>
<dbReference type="PANTHER" id="PTHR47354">
    <property type="entry name" value="NADH OXIDOREDUCTASE HCR"/>
    <property type="match status" value="1"/>
</dbReference>
<dbReference type="Gene3D" id="3.40.50.80">
    <property type="entry name" value="Nucleotide-binding domain of ferredoxin-NADP reductase (FNR) module"/>
    <property type="match status" value="1"/>
</dbReference>
<dbReference type="CDD" id="cd06185">
    <property type="entry name" value="PDR_like"/>
    <property type="match status" value="1"/>
</dbReference>
<evidence type="ECO:0000259" key="2">
    <source>
        <dbReference type="PROSITE" id="PS51384"/>
    </source>
</evidence>
<evidence type="ECO:0000313" key="3">
    <source>
        <dbReference type="EMBL" id="QDL93717.1"/>
    </source>
</evidence>
<dbReference type="InterPro" id="IPR039261">
    <property type="entry name" value="FNR_nucleotide-bd"/>
</dbReference>
<dbReference type="Gene3D" id="3.10.20.30">
    <property type="match status" value="1"/>
</dbReference>
<dbReference type="PRINTS" id="PR00409">
    <property type="entry name" value="PHDIOXRDTASE"/>
</dbReference>
<dbReference type="InterPro" id="IPR050415">
    <property type="entry name" value="MRET"/>
</dbReference>